<evidence type="ECO:0000256" key="2">
    <source>
        <dbReference type="ARBA" id="ARBA00023008"/>
    </source>
</evidence>
<dbReference type="InterPro" id="IPR008972">
    <property type="entry name" value="Cupredoxin"/>
</dbReference>
<dbReference type="GO" id="GO:0016491">
    <property type="term" value="F:oxidoreductase activity"/>
    <property type="evidence" value="ECO:0007669"/>
    <property type="project" value="TreeGrafter"/>
</dbReference>
<feature type="domain" description="Plastocyanin-like" evidence="3">
    <location>
        <begin position="14"/>
        <end position="94"/>
    </location>
</feature>
<dbReference type="EMBL" id="WIWS01000005">
    <property type="protein sequence ID" value="KAF3228033.1"/>
    <property type="molecule type" value="Genomic_DNA"/>
</dbReference>
<dbReference type="SUPFAM" id="SSF49503">
    <property type="entry name" value="Cupredoxins"/>
    <property type="match status" value="1"/>
</dbReference>
<evidence type="ECO:0000259" key="3">
    <source>
        <dbReference type="Pfam" id="PF07732"/>
    </source>
</evidence>
<dbReference type="Gene3D" id="2.60.40.420">
    <property type="entry name" value="Cupredoxins - blue copper proteins"/>
    <property type="match status" value="1"/>
</dbReference>
<evidence type="ECO:0000313" key="5">
    <source>
        <dbReference type="Proteomes" id="UP000472727"/>
    </source>
</evidence>
<accession>A0A7C8V1L2</accession>
<dbReference type="AlphaFoldDB" id="A0A7C8V1L2"/>
<dbReference type="PANTHER" id="PTHR11709">
    <property type="entry name" value="MULTI-COPPER OXIDASE"/>
    <property type="match status" value="1"/>
</dbReference>
<dbReference type="PANTHER" id="PTHR11709:SF414">
    <property type="entry name" value="ADR239WP"/>
    <property type="match status" value="1"/>
</dbReference>
<keyword evidence="2" id="KW-0186">Copper</keyword>
<dbReference type="GO" id="GO:0005507">
    <property type="term" value="F:copper ion binding"/>
    <property type="evidence" value="ECO:0007669"/>
    <property type="project" value="InterPro"/>
</dbReference>
<sequence>MVPKGIVRKFELTITNGEIAPDGYTVNKMLVNGQYPGPKIEGNWGDTFEITVKNKLSNGTGTSIRFHGIQQLGINHMDGASGVTQCPIPMGYRWGRRASRHTRALQYQL</sequence>
<organism evidence="4 5">
    <name type="scientific">Orbilia oligospora</name>
    <name type="common">Nematode-trapping fungus</name>
    <name type="synonym">Arthrobotrys oligospora</name>
    <dbReference type="NCBI Taxonomy" id="2813651"/>
    <lineage>
        <taxon>Eukaryota</taxon>
        <taxon>Fungi</taxon>
        <taxon>Dikarya</taxon>
        <taxon>Ascomycota</taxon>
        <taxon>Pezizomycotina</taxon>
        <taxon>Orbiliomycetes</taxon>
        <taxon>Orbiliales</taxon>
        <taxon>Orbiliaceae</taxon>
        <taxon>Orbilia</taxon>
    </lineage>
</organism>
<evidence type="ECO:0000313" key="4">
    <source>
        <dbReference type="EMBL" id="KAF3228033.1"/>
    </source>
</evidence>
<dbReference type="Proteomes" id="UP000472727">
    <property type="component" value="Unassembled WGS sequence"/>
</dbReference>
<comment type="similarity">
    <text evidence="1">Belongs to the multicopper oxidase family.</text>
</comment>
<dbReference type="InterPro" id="IPR045087">
    <property type="entry name" value="Cu-oxidase_fam"/>
</dbReference>
<protein>
    <recommendedName>
        <fullName evidence="3">Plastocyanin-like domain-containing protein</fullName>
    </recommendedName>
</protein>
<proteinExistence type="inferred from homology"/>
<dbReference type="InterPro" id="IPR011707">
    <property type="entry name" value="Cu-oxidase-like_N"/>
</dbReference>
<name>A0A7C8V1L2_ORBOL</name>
<dbReference type="Pfam" id="PF07732">
    <property type="entry name" value="Cu-oxidase_3"/>
    <property type="match status" value="1"/>
</dbReference>
<reference evidence="4 5" key="1">
    <citation type="submission" date="2019-06" db="EMBL/GenBank/DDBJ databases">
        <authorList>
            <person name="Palmer J.M."/>
        </authorList>
    </citation>
    <scope>NUCLEOTIDE SEQUENCE [LARGE SCALE GENOMIC DNA]</scope>
    <source>
        <strain evidence="4 5">TWF106</strain>
    </source>
</reference>
<gene>
    <name evidence="4" type="ORF">TWF106_008436</name>
</gene>
<comment type="caution">
    <text evidence="4">The sequence shown here is derived from an EMBL/GenBank/DDBJ whole genome shotgun (WGS) entry which is preliminary data.</text>
</comment>
<evidence type="ECO:0000256" key="1">
    <source>
        <dbReference type="ARBA" id="ARBA00010609"/>
    </source>
</evidence>